<dbReference type="Proteomes" id="UP000000379">
    <property type="component" value="Chromosome"/>
</dbReference>
<feature type="transmembrane region" description="Helical" evidence="7">
    <location>
        <begin position="123"/>
        <end position="142"/>
    </location>
</feature>
<feature type="transmembrane region" description="Helical" evidence="7">
    <location>
        <begin position="213"/>
        <end position="231"/>
    </location>
</feature>
<evidence type="ECO:0000313" key="10">
    <source>
        <dbReference type="Proteomes" id="UP000000379"/>
    </source>
</evidence>
<dbReference type="KEGG" id="tra:Trad_1912"/>
<evidence type="ECO:0000256" key="6">
    <source>
        <dbReference type="ARBA" id="ARBA00023136"/>
    </source>
</evidence>
<gene>
    <name evidence="9" type="ordered locus">Trad_1912</name>
</gene>
<proteinExistence type="inferred from homology"/>
<evidence type="ECO:0000313" key="9">
    <source>
        <dbReference type="EMBL" id="ADI15028.1"/>
    </source>
</evidence>
<name>D7CQP4_TRURR</name>
<dbReference type="HOGENOM" id="CLU_064254_1_2_0"/>
<sequence>MALPEAKPPPPALPQRPLAPRLLSWGVWLAFALLLYVSAVQTGFRLDDLWGSTVDFVLFFRNFWPPDWRALSDIGRPLVQTLQMAWLGTVFGVLLGLPWLFWSSRNTSPSGLLLWFSRTLMTVLRSIPDLVYAAVLVGVLALGPLPGVVALTIFTLSILAKLGSEYVEAVDPGPLEALRASGASGTHVIVYGVVPQVAASLVSYILYIFEVNVRASTVLGFVGAGGVGQLLNTYTALFQYRRLTVLLLVTFVVVAIIDAASAWVRSRLT</sequence>
<dbReference type="Gene3D" id="1.10.3720.10">
    <property type="entry name" value="MetI-like"/>
    <property type="match status" value="1"/>
</dbReference>
<dbReference type="OrthoDB" id="9808005at2"/>
<feature type="transmembrane region" description="Helical" evidence="7">
    <location>
        <begin position="188"/>
        <end position="207"/>
    </location>
</feature>
<comment type="subcellular location">
    <subcellularLocation>
        <location evidence="1 7">Cell membrane</location>
        <topology evidence="1 7">Multi-pass membrane protein</topology>
    </subcellularLocation>
</comment>
<keyword evidence="5 7" id="KW-1133">Transmembrane helix</keyword>
<evidence type="ECO:0000256" key="7">
    <source>
        <dbReference type="RuleBase" id="RU363032"/>
    </source>
</evidence>
<evidence type="ECO:0000256" key="2">
    <source>
        <dbReference type="ARBA" id="ARBA00022448"/>
    </source>
</evidence>
<dbReference type="RefSeq" id="WP_013178393.1">
    <property type="nucleotide sequence ID" value="NC_014221.1"/>
</dbReference>
<dbReference type="GO" id="GO:0005886">
    <property type="term" value="C:plasma membrane"/>
    <property type="evidence" value="ECO:0007669"/>
    <property type="project" value="UniProtKB-SubCell"/>
</dbReference>
<dbReference type="AlphaFoldDB" id="D7CQP4"/>
<dbReference type="PANTHER" id="PTHR30043">
    <property type="entry name" value="PHOSPHONATES TRANSPORT SYSTEM PERMEASE PROTEIN"/>
    <property type="match status" value="1"/>
</dbReference>
<dbReference type="GO" id="GO:0015416">
    <property type="term" value="F:ABC-type phosphonate transporter activity"/>
    <property type="evidence" value="ECO:0007669"/>
    <property type="project" value="InterPro"/>
</dbReference>
<dbReference type="InterPro" id="IPR005769">
    <property type="entry name" value="PhnE/PtxC"/>
</dbReference>
<dbReference type="InterPro" id="IPR000515">
    <property type="entry name" value="MetI-like"/>
</dbReference>
<feature type="transmembrane region" description="Helical" evidence="7">
    <location>
        <begin position="18"/>
        <end position="37"/>
    </location>
</feature>
<feature type="transmembrane region" description="Helical" evidence="7">
    <location>
        <begin position="84"/>
        <end position="102"/>
    </location>
</feature>
<keyword evidence="2 7" id="KW-0813">Transport</keyword>
<protein>
    <submittedName>
        <fullName evidence="9">Phosphonate ABC transporter, inner membrane subunit</fullName>
    </submittedName>
</protein>
<keyword evidence="3" id="KW-1003">Cell membrane</keyword>
<keyword evidence="10" id="KW-1185">Reference proteome</keyword>
<keyword evidence="6 7" id="KW-0472">Membrane</keyword>
<comment type="similarity">
    <text evidence="7">Belongs to the binding-protein-dependent transport system permease family.</text>
</comment>
<reference evidence="10" key="1">
    <citation type="submission" date="2010-05" db="EMBL/GenBank/DDBJ databases">
        <title>The complete genome of Truepera radiovictris DSM 17093.</title>
        <authorList>
            <consortium name="US DOE Joint Genome Institute (JGI-PGF)"/>
            <person name="Lucas S."/>
            <person name="Copeland A."/>
            <person name="Lapidus A."/>
            <person name="Glavina del Rio T."/>
            <person name="Dalin E."/>
            <person name="Tice H."/>
            <person name="Bruce D."/>
            <person name="Goodwin L."/>
            <person name="Pitluck S."/>
            <person name="Kyrpides N."/>
            <person name="Mavromatis K."/>
            <person name="Ovchinnikova G."/>
            <person name="Munk A.C."/>
            <person name="Detter J.C."/>
            <person name="Han C."/>
            <person name="Tapia R."/>
            <person name="Land M."/>
            <person name="Hauser L."/>
            <person name="Markowitz V."/>
            <person name="Cheng J.-F."/>
            <person name="Hugenholtz P."/>
            <person name="Woyke T."/>
            <person name="Wu D."/>
            <person name="Tindall B."/>
            <person name="Pomrenke H.G."/>
            <person name="Brambilla E."/>
            <person name="Klenk H.-P."/>
            <person name="Eisen J.A."/>
        </authorList>
    </citation>
    <scope>NUCLEOTIDE SEQUENCE [LARGE SCALE GENOMIC DNA]</scope>
    <source>
        <strain evidence="10">DSM 17093 / CIP 108686 / LMG 22925 / RQ-24</strain>
    </source>
</reference>
<keyword evidence="4 7" id="KW-0812">Transmembrane</keyword>
<evidence type="ECO:0000256" key="5">
    <source>
        <dbReference type="ARBA" id="ARBA00022989"/>
    </source>
</evidence>
<accession>D7CQP4</accession>
<feature type="domain" description="ABC transmembrane type-1" evidence="8">
    <location>
        <begin position="78"/>
        <end position="261"/>
    </location>
</feature>
<evidence type="ECO:0000256" key="4">
    <source>
        <dbReference type="ARBA" id="ARBA00022692"/>
    </source>
</evidence>
<dbReference type="PROSITE" id="PS50928">
    <property type="entry name" value="ABC_TM1"/>
    <property type="match status" value="1"/>
</dbReference>
<evidence type="ECO:0000256" key="3">
    <source>
        <dbReference type="ARBA" id="ARBA00022475"/>
    </source>
</evidence>
<dbReference type="Pfam" id="PF00528">
    <property type="entry name" value="BPD_transp_1"/>
    <property type="match status" value="1"/>
</dbReference>
<dbReference type="PANTHER" id="PTHR30043:SF1">
    <property type="entry name" value="ABC TRANSPORT SYSTEM PERMEASE PROTEIN P69"/>
    <property type="match status" value="1"/>
</dbReference>
<dbReference type="InterPro" id="IPR035906">
    <property type="entry name" value="MetI-like_sf"/>
</dbReference>
<dbReference type="SUPFAM" id="SSF161098">
    <property type="entry name" value="MetI-like"/>
    <property type="match status" value="1"/>
</dbReference>
<feature type="transmembrane region" description="Helical" evidence="7">
    <location>
        <begin position="243"/>
        <end position="264"/>
    </location>
</feature>
<dbReference type="STRING" id="649638.Trad_1912"/>
<dbReference type="NCBIfam" id="TIGR01097">
    <property type="entry name" value="PhnE"/>
    <property type="match status" value="1"/>
</dbReference>
<dbReference type="eggNOG" id="COG3639">
    <property type="taxonomic scope" value="Bacteria"/>
</dbReference>
<dbReference type="CDD" id="cd06261">
    <property type="entry name" value="TM_PBP2"/>
    <property type="match status" value="1"/>
</dbReference>
<reference evidence="9 10" key="2">
    <citation type="journal article" date="2011" name="Stand. Genomic Sci.">
        <title>Complete genome sequence of Truepera radiovictrix type strain (RQ-24).</title>
        <authorList>
            <person name="Ivanova N."/>
            <person name="Rohde C."/>
            <person name="Munk C."/>
            <person name="Nolan M."/>
            <person name="Lucas S."/>
            <person name="Del Rio T.G."/>
            <person name="Tice H."/>
            <person name="Deshpande S."/>
            <person name="Cheng J.F."/>
            <person name="Tapia R."/>
            <person name="Han C."/>
            <person name="Goodwin L."/>
            <person name="Pitluck S."/>
            <person name="Liolios K."/>
            <person name="Mavromatis K."/>
            <person name="Mikhailova N."/>
            <person name="Pati A."/>
            <person name="Chen A."/>
            <person name="Palaniappan K."/>
            <person name="Land M."/>
            <person name="Hauser L."/>
            <person name="Chang Y.J."/>
            <person name="Jeffries C.D."/>
            <person name="Brambilla E."/>
            <person name="Rohde M."/>
            <person name="Goker M."/>
            <person name="Tindall B.J."/>
            <person name="Woyke T."/>
            <person name="Bristow J."/>
            <person name="Eisen J.A."/>
            <person name="Markowitz V."/>
            <person name="Hugenholtz P."/>
            <person name="Kyrpides N.C."/>
            <person name="Klenk H.P."/>
            <person name="Lapidus A."/>
        </authorList>
    </citation>
    <scope>NUCLEOTIDE SEQUENCE [LARGE SCALE GENOMIC DNA]</scope>
    <source>
        <strain evidence="10">DSM 17093 / CIP 108686 / LMG 22925 / RQ-24</strain>
    </source>
</reference>
<dbReference type="EMBL" id="CP002049">
    <property type="protein sequence ID" value="ADI15028.1"/>
    <property type="molecule type" value="Genomic_DNA"/>
</dbReference>
<evidence type="ECO:0000259" key="8">
    <source>
        <dbReference type="PROSITE" id="PS50928"/>
    </source>
</evidence>
<evidence type="ECO:0000256" key="1">
    <source>
        <dbReference type="ARBA" id="ARBA00004651"/>
    </source>
</evidence>
<organism evidence="9 10">
    <name type="scientific">Truepera radiovictrix (strain DSM 17093 / CIP 108686 / LMG 22925 / RQ-24)</name>
    <dbReference type="NCBI Taxonomy" id="649638"/>
    <lineage>
        <taxon>Bacteria</taxon>
        <taxon>Thermotogati</taxon>
        <taxon>Deinococcota</taxon>
        <taxon>Deinococci</taxon>
        <taxon>Trueperales</taxon>
        <taxon>Trueperaceae</taxon>
        <taxon>Truepera</taxon>
    </lineage>
</organism>